<dbReference type="Pfam" id="PF00144">
    <property type="entry name" value="Beta-lactamase"/>
    <property type="match status" value="1"/>
</dbReference>
<evidence type="ECO:0000259" key="2">
    <source>
        <dbReference type="Pfam" id="PF00144"/>
    </source>
</evidence>
<reference evidence="4" key="1">
    <citation type="journal article" date="2019" name="Int. J. Syst. Evol. Microbiol.">
        <title>The Global Catalogue of Microorganisms (GCM) 10K type strain sequencing project: providing services to taxonomists for standard genome sequencing and annotation.</title>
        <authorList>
            <consortium name="The Broad Institute Genomics Platform"/>
            <consortium name="The Broad Institute Genome Sequencing Center for Infectious Disease"/>
            <person name="Wu L."/>
            <person name="Ma J."/>
        </authorList>
    </citation>
    <scope>NUCLEOTIDE SEQUENCE [LARGE SCALE GENOMIC DNA]</scope>
    <source>
        <strain evidence="4">CCM 8702</strain>
    </source>
</reference>
<dbReference type="PANTHER" id="PTHR46825:SF8">
    <property type="entry name" value="BETA-LACTAMASE-RELATED"/>
    <property type="match status" value="1"/>
</dbReference>
<evidence type="ECO:0000313" key="4">
    <source>
        <dbReference type="Proteomes" id="UP000605427"/>
    </source>
</evidence>
<keyword evidence="4" id="KW-1185">Reference proteome</keyword>
<dbReference type="RefSeq" id="WP_172240337.1">
    <property type="nucleotide sequence ID" value="NZ_BMDD01000001.1"/>
</dbReference>
<organism evidence="3 4">
    <name type="scientific">Saccharibacillus endophyticus</name>
    <dbReference type="NCBI Taxonomy" id="2060666"/>
    <lineage>
        <taxon>Bacteria</taxon>
        <taxon>Bacillati</taxon>
        <taxon>Bacillota</taxon>
        <taxon>Bacilli</taxon>
        <taxon>Bacillales</taxon>
        <taxon>Paenibacillaceae</taxon>
        <taxon>Saccharibacillus</taxon>
    </lineage>
</organism>
<evidence type="ECO:0000313" key="3">
    <source>
        <dbReference type="EMBL" id="GGH73024.1"/>
    </source>
</evidence>
<feature type="compositionally biased region" description="Basic residues" evidence="1">
    <location>
        <begin position="223"/>
        <end position="232"/>
    </location>
</feature>
<evidence type="ECO:0000256" key="1">
    <source>
        <dbReference type="SAM" id="MobiDB-lite"/>
    </source>
</evidence>
<name>A0ABQ1ZS55_9BACL</name>
<feature type="domain" description="Beta-lactamase-related" evidence="2">
    <location>
        <begin position="44"/>
        <end position="362"/>
    </location>
</feature>
<sequence length="392" mass="42627">MDAVKHMLENNKKIIRWASLPEHAPAIGWIVRGEKFYWTPNRKTAQDQYEIGSVTKTMTALRLAKGEQDGLWQASDPLAKLVPELADSEFARTVTLRQLATHTSGLTRLAKNHVTLSMKQDKSNPYAAYSEEHLLEAVRAEKLRTQGKHEYSNYGYGLLGWALSRASGVPASQAFQQDFFDVLGMNDSVMAILGEEASERKEAEPVAESVEAVAGGGAAVRSSKTRHTHKKTSPASSSDATMLAGYAPGGRQMPHWDFTSAMAGAGAVRSTLPDMLTYLEAQLGQHPNAAELEPALLDCQHEQASVALSKGVGIGYAWMRSMRQDGTVTHWHNGGTYGFSSYAAFNRDLQSGFVVLSNRGVSFAGQLKQMFGFGELGTDQAAKLVGEALFKA</sequence>
<gene>
    <name evidence="3" type="ORF">GCM10007362_11740</name>
</gene>
<dbReference type="InterPro" id="IPR050491">
    <property type="entry name" value="AmpC-like"/>
</dbReference>
<comment type="caution">
    <text evidence="3">The sequence shown here is derived from an EMBL/GenBank/DDBJ whole genome shotgun (WGS) entry which is preliminary data.</text>
</comment>
<feature type="region of interest" description="Disordered" evidence="1">
    <location>
        <begin position="214"/>
        <end position="241"/>
    </location>
</feature>
<accession>A0ABQ1ZS55</accession>
<dbReference type="Gene3D" id="3.40.710.10">
    <property type="entry name" value="DD-peptidase/beta-lactamase superfamily"/>
    <property type="match status" value="2"/>
</dbReference>
<protein>
    <recommendedName>
        <fullName evidence="2">Beta-lactamase-related domain-containing protein</fullName>
    </recommendedName>
</protein>
<dbReference type="EMBL" id="BMDD01000001">
    <property type="protein sequence ID" value="GGH73024.1"/>
    <property type="molecule type" value="Genomic_DNA"/>
</dbReference>
<dbReference type="PANTHER" id="PTHR46825">
    <property type="entry name" value="D-ALANYL-D-ALANINE-CARBOXYPEPTIDASE/ENDOPEPTIDASE AMPH"/>
    <property type="match status" value="1"/>
</dbReference>
<proteinExistence type="predicted"/>
<dbReference type="InterPro" id="IPR001466">
    <property type="entry name" value="Beta-lactam-related"/>
</dbReference>
<dbReference type="Proteomes" id="UP000605427">
    <property type="component" value="Unassembled WGS sequence"/>
</dbReference>
<dbReference type="InterPro" id="IPR012338">
    <property type="entry name" value="Beta-lactam/transpept-like"/>
</dbReference>
<dbReference type="SUPFAM" id="SSF56601">
    <property type="entry name" value="beta-lactamase/transpeptidase-like"/>
    <property type="match status" value="1"/>
</dbReference>